<keyword evidence="4 6" id="KW-0808">Transferase</keyword>
<dbReference type="InterPro" id="IPR003682">
    <property type="entry name" value="rRNA_ssu_MeTfrase_G"/>
</dbReference>
<comment type="catalytic activity">
    <reaction evidence="6">
        <text>guanosine(527) in 16S rRNA + S-adenosyl-L-methionine = N(7)-methylguanosine(527) in 16S rRNA + S-adenosyl-L-homocysteine</text>
        <dbReference type="Rhea" id="RHEA:42732"/>
        <dbReference type="Rhea" id="RHEA-COMP:10209"/>
        <dbReference type="Rhea" id="RHEA-COMP:10210"/>
        <dbReference type="ChEBI" id="CHEBI:57856"/>
        <dbReference type="ChEBI" id="CHEBI:59789"/>
        <dbReference type="ChEBI" id="CHEBI:74269"/>
        <dbReference type="ChEBI" id="CHEBI:74480"/>
        <dbReference type="EC" id="2.1.1.170"/>
    </reaction>
</comment>
<dbReference type="EMBL" id="JBBYHV010000002">
    <property type="protein sequence ID" value="MEL1251803.1"/>
    <property type="molecule type" value="Genomic_DNA"/>
</dbReference>
<dbReference type="NCBIfam" id="TIGR00138">
    <property type="entry name" value="rsmG_gidB"/>
    <property type="match status" value="1"/>
</dbReference>
<dbReference type="SUPFAM" id="SSF53335">
    <property type="entry name" value="S-adenosyl-L-methionine-dependent methyltransferases"/>
    <property type="match status" value="1"/>
</dbReference>
<comment type="subcellular location">
    <subcellularLocation>
        <location evidence="6">Cytoplasm</location>
    </subcellularLocation>
</comment>
<evidence type="ECO:0000256" key="2">
    <source>
        <dbReference type="ARBA" id="ARBA00022552"/>
    </source>
</evidence>
<comment type="similarity">
    <text evidence="6">Belongs to the methyltransferase superfamily. RNA methyltransferase RsmG family.</text>
</comment>
<feature type="binding site" evidence="6">
    <location>
        <position position="80"/>
    </location>
    <ligand>
        <name>S-adenosyl-L-methionine</name>
        <dbReference type="ChEBI" id="CHEBI:59789"/>
    </ligand>
</feature>
<keyword evidence="1 6" id="KW-0963">Cytoplasm</keyword>
<organism evidence="7 8">
    <name type="scientific">Aurantiacibacter gilvus</name>
    <dbReference type="NCBI Taxonomy" id="3139141"/>
    <lineage>
        <taxon>Bacteria</taxon>
        <taxon>Pseudomonadati</taxon>
        <taxon>Pseudomonadota</taxon>
        <taxon>Alphaproteobacteria</taxon>
        <taxon>Sphingomonadales</taxon>
        <taxon>Erythrobacteraceae</taxon>
        <taxon>Aurantiacibacter</taxon>
    </lineage>
</organism>
<dbReference type="GO" id="GO:0008168">
    <property type="term" value="F:methyltransferase activity"/>
    <property type="evidence" value="ECO:0007669"/>
    <property type="project" value="UniProtKB-KW"/>
</dbReference>
<keyword evidence="8" id="KW-1185">Reference proteome</keyword>
<dbReference type="GO" id="GO:0032259">
    <property type="term" value="P:methylation"/>
    <property type="evidence" value="ECO:0007669"/>
    <property type="project" value="UniProtKB-KW"/>
</dbReference>
<dbReference type="HAMAP" id="MF_00074">
    <property type="entry name" value="16SrRNA_methyltr_G"/>
    <property type="match status" value="1"/>
</dbReference>
<evidence type="ECO:0000256" key="4">
    <source>
        <dbReference type="ARBA" id="ARBA00022679"/>
    </source>
</evidence>
<evidence type="ECO:0000256" key="3">
    <source>
        <dbReference type="ARBA" id="ARBA00022603"/>
    </source>
</evidence>
<dbReference type="EC" id="2.1.1.170" evidence="6"/>
<reference evidence="7 8" key="1">
    <citation type="submission" date="2024-04" db="EMBL/GenBank/DDBJ databases">
        <title>Aurantiacibacter sp. DGU6 16S ribosomal RNA gene Genome sequencing and assembly.</title>
        <authorList>
            <person name="Park S."/>
        </authorList>
    </citation>
    <scope>NUCLEOTIDE SEQUENCE [LARGE SCALE GENOMIC DNA]</scope>
    <source>
        <strain evidence="7 8">DGU6</strain>
    </source>
</reference>
<keyword evidence="2 6" id="KW-0698">rRNA processing</keyword>
<dbReference type="Pfam" id="PF02527">
    <property type="entry name" value="GidB"/>
    <property type="match status" value="1"/>
</dbReference>
<dbReference type="PANTHER" id="PTHR31760">
    <property type="entry name" value="S-ADENOSYL-L-METHIONINE-DEPENDENT METHYLTRANSFERASES SUPERFAMILY PROTEIN"/>
    <property type="match status" value="1"/>
</dbReference>
<gene>
    <name evidence="6 7" type="primary">rsmG</name>
    <name evidence="7" type="ORF">AAEO60_14090</name>
</gene>
<name>A0ABU9IH75_9SPHN</name>
<keyword evidence="5 6" id="KW-0949">S-adenosyl-L-methionine</keyword>
<comment type="function">
    <text evidence="6">Specifically methylates the N7 position of guanine in position 527 of 16S rRNA.</text>
</comment>
<comment type="caution">
    <text evidence="7">The sequence shown here is derived from an EMBL/GenBank/DDBJ whole genome shotgun (WGS) entry which is preliminary data.</text>
</comment>
<evidence type="ECO:0000256" key="6">
    <source>
        <dbReference type="HAMAP-Rule" id="MF_00074"/>
    </source>
</evidence>
<keyword evidence="3 6" id="KW-0489">Methyltransferase</keyword>
<evidence type="ECO:0000256" key="5">
    <source>
        <dbReference type="ARBA" id="ARBA00022691"/>
    </source>
</evidence>
<dbReference type="Gene3D" id="3.40.50.150">
    <property type="entry name" value="Vaccinia Virus protein VP39"/>
    <property type="match status" value="1"/>
</dbReference>
<dbReference type="PANTHER" id="PTHR31760:SF0">
    <property type="entry name" value="S-ADENOSYL-L-METHIONINE-DEPENDENT METHYLTRANSFERASES SUPERFAMILY PROTEIN"/>
    <property type="match status" value="1"/>
</dbReference>
<evidence type="ECO:0000256" key="1">
    <source>
        <dbReference type="ARBA" id="ARBA00022490"/>
    </source>
</evidence>
<sequence length="213" mass="23389">MIDSEDSARRFCAERCDAEAMARLERFIPMLVEENSRQNLVSKSSLDSVWTRHMADSLQLLDHIPGDAGLWLDLGSGAGFPGLAIALARPDWSIMLVESRKRRIEWLERVCAEFDLENCKVAGSRLENVETCPAGVITARAFAPLGKLLDLSSRFSTPSTAWLLPKGRSGAIELSEQPAAIRSMFHVEQSATDPTAAILVGKGQVKTGRPQRP</sequence>
<feature type="binding site" evidence="6">
    <location>
        <position position="140"/>
    </location>
    <ligand>
        <name>S-adenosyl-L-methionine</name>
        <dbReference type="ChEBI" id="CHEBI:59789"/>
    </ligand>
</feature>
<accession>A0ABU9IH75</accession>
<feature type="binding site" evidence="6">
    <location>
        <begin position="126"/>
        <end position="127"/>
    </location>
    <ligand>
        <name>S-adenosyl-L-methionine</name>
        <dbReference type="ChEBI" id="CHEBI:59789"/>
    </ligand>
</feature>
<proteinExistence type="inferred from homology"/>
<dbReference type="RefSeq" id="WP_341674343.1">
    <property type="nucleotide sequence ID" value="NZ_JBBYHV010000002.1"/>
</dbReference>
<feature type="binding site" evidence="6">
    <location>
        <position position="75"/>
    </location>
    <ligand>
        <name>S-adenosyl-L-methionine</name>
        <dbReference type="ChEBI" id="CHEBI:59789"/>
    </ligand>
</feature>
<dbReference type="InterPro" id="IPR029063">
    <property type="entry name" value="SAM-dependent_MTases_sf"/>
</dbReference>
<protein>
    <recommendedName>
        <fullName evidence="6">Ribosomal RNA small subunit methyltransferase G</fullName>
        <ecNumber evidence="6">2.1.1.170</ecNumber>
    </recommendedName>
    <alternativeName>
        <fullName evidence="6">16S rRNA 7-methylguanosine methyltransferase</fullName>
        <shortName evidence="6">16S rRNA m7G methyltransferase</shortName>
    </alternativeName>
</protein>
<comment type="caution">
    <text evidence="6">Lacks conserved residue(s) required for the propagation of feature annotation.</text>
</comment>
<dbReference type="Proteomes" id="UP001497045">
    <property type="component" value="Unassembled WGS sequence"/>
</dbReference>
<evidence type="ECO:0000313" key="8">
    <source>
        <dbReference type="Proteomes" id="UP001497045"/>
    </source>
</evidence>
<evidence type="ECO:0000313" key="7">
    <source>
        <dbReference type="EMBL" id="MEL1251803.1"/>
    </source>
</evidence>